<dbReference type="EMBL" id="CP019791">
    <property type="protein sequence ID" value="AQT69820.1"/>
    <property type="molecule type" value="Genomic_DNA"/>
</dbReference>
<dbReference type="GO" id="GO:0070063">
    <property type="term" value="F:RNA polymerase binding"/>
    <property type="evidence" value="ECO:0007669"/>
    <property type="project" value="InterPro"/>
</dbReference>
<evidence type="ECO:0000313" key="11">
    <source>
        <dbReference type="Proteomes" id="UP000189674"/>
    </source>
</evidence>
<dbReference type="Proteomes" id="UP000189674">
    <property type="component" value="Chromosome"/>
</dbReference>
<dbReference type="AlphaFoldDB" id="A0A1U9NQC8"/>
<keyword evidence="5" id="KW-0804">Transcription</keyword>
<evidence type="ECO:0000256" key="6">
    <source>
        <dbReference type="ARBA" id="ARBA00030776"/>
    </source>
</evidence>
<name>A0A1U9NQC8_9BACT</name>
<dbReference type="Gene3D" id="3.10.50.30">
    <property type="entry name" value="Transcription elongation factor, GreA/GreB, C-terminal domain"/>
    <property type="match status" value="1"/>
</dbReference>
<keyword evidence="4" id="KW-0238">DNA-binding</keyword>
<dbReference type="SUPFAM" id="SSF46557">
    <property type="entry name" value="GreA transcript cleavage protein, N-terminal domain"/>
    <property type="match status" value="1"/>
</dbReference>
<dbReference type="RefSeq" id="WP_169853253.1">
    <property type="nucleotide sequence ID" value="NZ_CP019791.1"/>
</dbReference>
<evidence type="ECO:0000259" key="9">
    <source>
        <dbReference type="Pfam" id="PF03449"/>
    </source>
</evidence>
<dbReference type="Pfam" id="PF03449">
    <property type="entry name" value="GreA_GreB_N"/>
    <property type="match status" value="1"/>
</dbReference>
<dbReference type="InterPro" id="IPR001437">
    <property type="entry name" value="Tscrpt_elong_fac_GreA/B_C"/>
</dbReference>
<keyword evidence="7" id="KW-0175">Coiled coil</keyword>
<evidence type="ECO:0000256" key="7">
    <source>
        <dbReference type="SAM" id="Coils"/>
    </source>
</evidence>
<feature type="coiled-coil region" evidence="7">
    <location>
        <begin position="12"/>
        <end position="39"/>
    </location>
</feature>
<feature type="domain" description="Transcription elongation factor GreA/GreB N-terminal" evidence="9">
    <location>
        <begin position="6"/>
        <end position="72"/>
    </location>
</feature>
<sequence>MQDMMPISFTGREKLFEDLEKLEKDAVETRQRVAEAREEGDLKENGAYIYGRQNLGFIEGRMGEIRAKINHSQPRDCTEVSCEKAGFGTVVTVRNLDTDQKIIWQLLGPYDADLTEDSISILSPVGEALVGLKVGDKVSVEVPRGELQFEMLDIGKSEFK</sequence>
<evidence type="ECO:0000256" key="4">
    <source>
        <dbReference type="ARBA" id="ARBA00023125"/>
    </source>
</evidence>
<dbReference type="InterPro" id="IPR023459">
    <property type="entry name" value="Tscrpt_elong_fac_GreA/B_fam"/>
</dbReference>
<dbReference type="GO" id="GO:0003677">
    <property type="term" value="F:DNA binding"/>
    <property type="evidence" value="ECO:0007669"/>
    <property type="project" value="UniProtKB-KW"/>
</dbReference>
<dbReference type="KEGG" id="alus:STSP2_03017"/>
<comment type="similarity">
    <text evidence="1">Belongs to the GreA/GreB family.</text>
</comment>
<dbReference type="Gene3D" id="1.10.287.180">
    <property type="entry name" value="Transcription elongation factor, GreA/GreB, N-terminal domain"/>
    <property type="match status" value="1"/>
</dbReference>
<proteinExistence type="inferred from homology"/>
<dbReference type="InterPro" id="IPR036953">
    <property type="entry name" value="GreA/GreB_C_sf"/>
</dbReference>
<dbReference type="PROSITE" id="PS00830">
    <property type="entry name" value="GREAB_2"/>
    <property type="match status" value="1"/>
</dbReference>
<reference evidence="11" key="1">
    <citation type="submission" date="2017-02" db="EMBL/GenBank/DDBJ databases">
        <title>Comparative genomics and description of representatives of a novel lineage of planctomycetes thriving in anoxic sediments.</title>
        <authorList>
            <person name="Spring S."/>
            <person name="Bunk B."/>
            <person name="Sproer C."/>
        </authorList>
    </citation>
    <scope>NUCLEOTIDE SEQUENCE [LARGE SCALE GENOMIC DNA]</scope>
    <source>
        <strain evidence="11">ST-NAGAB-D1</strain>
    </source>
</reference>
<dbReference type="PIRSF" id="PIRSF006092">
    <property type="entry name" value="GreA_GreB"/>
    <property type="match status" value="1"/>
</dbReference>
<dbReference type="STRING" id="1936003.STSP2_03017"/>
<keyword evidence="11" id="KW-1185">Reference proteome</keyword>
<dbReference type="Pfam" id="PF01272">
    <property type="entry name" value="GreA_GreB"/>
    <property type="match status" value="1"/>
</dbReference>
<gene>
    <name evidence="10" type="primary">greA</name>
    <name evidence="10" type="ORF">STSP2_03017</name>
</gene>
<dbReference type="InterPro" id="IPR022691">
    <property type="entry name" value="Tscrpt_elong_fac_GreA/B_N"/>
</dbReference>
<organism evidence="10 11">
    <name type="scientific">Anaerohalosphaera lusitana</name>
    <dbReference type="NCBI Taxonomy" id="1936003"/>
    <lineage>
        <taxon>Bacteria</taxon>
        <taxon>Pseudomonadati</taxon>
        <taxon>Planctomycetota</taxon>
        <taxon>Phycisphaerae</taxon>
        <taxon>Sedimentisphaerales</taxon>
        <taxon>Anaerohalosphaeraceae</taxon>
        <taxon>Anaerohalosphaera</taxon>
    </lineage>
</organism>
<dbReference type="GO" id="GO:0006354">
    <property type="term" value="P:DNA-templated transcription elongation"/>
    <property type="evidence" value="ECO:0007669"/>
    <property type="project" value="TreeGrafter"/>
</dbReference>
<evidence type="ECO:0000256" key="2">
    <source>
        <dbReference type="ARBA" id="ARBA00013729"/>
    </source>
</evidence>
<evidence type="ECO:0000256" key="1">
    <source>
        <dbReference type="ARBA" id="ARBA00008213"/>
    </source>
</evidence>
<evidence type="ECO:0000256" key="3">
    <source>
        <dbReference type="ARBA" id="ARBA00023015"/>
    </source>
</evidence>
<dbReference type="InterPro" id="IPR036805">
    <property type="entry name" value="Tscrpt_elong_fac_GreA/B_N_sf"/>
</dbReference>
<accession>A0A1U9NQC8</accession>
<dbReference type="PANTHER" id="PTHR30437">
    <property type="entry name" value="TRANSCRIPTION ELONGATION FACTOR GREA"/>
    <property type="match status" value="1"/>
</dbReference>
<dbReference type="FunFam" id="1.10.287.180:FF:000001">
    <property type="entry name" value="Transcription elongation factor GreA"/>
    <property type="match status" value="1"/>
</dbReference>
<keyword evidence="3" id="KW-0805">Transcription regulation</keyword>
<evidence type="ECO:0000259" key="8">
    <source>
        <dbReference type="Pfam" id="PF01272"/>
    </source>
</evidence>
<feature type="domain" description="Transcription elongation factor GreA/GreB C-terminal" evidence="8">
    <location>
        <begin position="83"/>
        <end position="154"/>
    </location>
</feature>
<evidence type="ECO:0000256" key="5">
    <source>
        <dbReference type="ARBA" id="ARBA00023163"/>
    </source>
</evidence>
<protein>
    <recommendedName>
        <fullName evidence="2">Transcription elongation factor GreA</fullName>
    </recommendedName>
    <alternativeName>
        <fullName evidence="6">Transcript cleavage factor GreA</fullName>
    </alternativeName>
</protein>
<dbReference type="PANTHER" id="PTHR30437:SF4">
    <property type="entry name" value="TRANSCRIPTION ELONGATION FACTOR GREA"/>
    <property type="match status" value="1"/>
</dbReference>
<dbReference type="GO" id="GO:0032784">
    <property type="term" value="P:regulation of DNA-templated transcription elongation"/>
    <property type="evidence" value="ECO:0007669"/>
    <property type="project" value="InterPro"/>
</dbReference>
<dbReference type="InterPro" id="IPR018151">
    <property type="entry name" value="TF_GreA/GreB_CS"/>
</dbReference>
<evidence type="ECO:0000313" key="10">
    <source>
        <dbReference type="EMBL" id="AQT69820.1"/>
    </source>
</evidence>
<dbReference type="SUPFAM" id="SSF54534">
    <property type="entry name" value="FKBP-like"/>
    <property type="match status" value="1"/>
</dbReference>